<dbReference type="Proteomes" id="UP000015241">
    <property type="component" value="Unassembled WGS sequence"/>
</dbReference>
<evidence type="ECO:0000256" key="1">
    <source>
        <dbReference type="ARBA" id="ARBA00022468"/>
    </source>
</evidence>
<dbReference type="PROSITE" id="PS50004">
    <property type="entry name" value="C2"/>
    <property type="match status" value="1"/>
</dbReference>
<dbReference type="STRING" id="743788.S8EGV3"/>
<dbReference type="Pfam" id="PF00616">
    <property type="entry name" value="RasGAP"/>
    <property type="match status" value="1"/>
</dbReference>
<feature type="compositionally biased region" description="Low complexity" evidence="2">
    <location>
        <begin position="610"/>
        <end position="632"/>
    </location>
</feature>
<dbReference type="Gene3D" id="2.60.40.150">
    <property type="entry name" value="C2 domain"/>
    <property type="match status" value="1"/>
</dbReference>
<evidence type="ECO:0000256" key="2">
    <source>
        <dbReference type="SAM" id="MobiDB-lite"/>
    </source>
</evidence>
<feature type="compositionally biased region" description="Low complexity" evidence="2">
    <location>
        <begin position="677"/>
        <end position="692"/>
    </location>
</feature>
<dbReference type="CDD" id="cd05137">
    <property type="entry name" value="RasGAP_CLA2_BUD2"/>
    <property type="match status" value="1"/>
</dbReference>
<gene>
    <name evidence="5" type="ORF">FOMPIDRAFT_43939</name>
</gene>
<dbReference type="HOGENOM" id="CLU_011610_0_0_1"/>
<dbReference type="InParanoid" id="S8EGV3"/>
<feature type="compositionally biased region" description="Polar residues" evidence="2">
    <location>
        <begin position="752"/>
        <end position="761"/>
    </location>
</feature>
<dbReference type="SUPFAM" id="SSF48350">
    <property type="entry name" value="GTPase activation domain, GAP"/>
    <property type="match status" value="1"/>
</dbReference>
<feature type="compositionally biased region" description="Basic residues" evidence="2">
    <location>
        <begin position="768"/>
        <end position="780"/>
    </location>
</feature>
<dbReference type="InterPro" id="IPR000008">
    <property type="entry name" value="C2_dom"/>
</dbReference>
<feature type="region of interest" description="Disordered" evidence="2">
    <location>
        <begin position="104"/>
        <end position="132"/>
    </location>
</feature>
<evidence type="ECO:0000313" key="5">
    <source>
        <dbReference type="EMBL" id="EPT04342.1"/>
    </source>
</evidence>
<evidence type="ECO:0000313" key="6">
    <source>
        <dbReference type="Proteomes" id="UP000015241"/>
    </source>
</evidence>
<dbReference type="SMART" id="SM00239">
    <property type="entry name" value="C2"/>
    <property type="match status" value="1"/>
</dbReference>
<feature type="region of interest" description="Disordered" evidence="2">
    <location>
        <begin position="610"/>
        <end position="780"/>
    </location>
</feature>
<dbReference type="EMBL" id="KE504127">
    <property type="protein sequence ID" value="EPT04342.1"/>
    <property type="molecule type" value="Genomic_DNA"/>
</dbReference>
<protein>
    <submittedName>
        <fullName evidence="5">Uncharacterized protein</fullName>
    </submittedName>
</protein>
<evidence type="ECO:0000259" key="3">
    <source>
        <dbReference type="PROSITE" id="PS50004"/>
    </source>
</evidence>
<dbReference type="eggNOG" id="KOG3508">
    <property type="taxonomic scope" value="Eukaryota"/>
</dbReference>
<dbReference type="OrthoDB" id="775356at2759"/>
<proteinExistence type="predicted"/>
<keyword evidence="1" id="KW-0343">GTPase activation</keyword>
<dbReference type="InterPro" id="IPR008936">
    <property type="entry name" value="Rho_GTPase_activation_prot"/>
</dbReference>
<keyword evidence="6" id="KW-1185">Reference proteome</keyword>
<dbReference type="PROSITE" id="PS50018">
    <property type="entry name" value="RAS_GTPASE_ACTIV_2"/>
    <property type="match status" value="1"/>
</dbReference>
<dbReference type="PANTHER" id="PTHR10194:SF60">
    <property type="entry name" value="RAS GTPASE-ACTIVATING PROTEIN RASKOL"/>
    <property type="match status" value="1"/>
</dbReference>
<feature type="domain" description="C2" evidence="3">
    <location>
        <begin position="73"/>
        <end position="220"/>
    </location>
</feature>
<dbReference type="GO" id="GO:0005096">
    <property type="term" value="F:GTPase activator activity"/>
    <property type="evidence" value="ECO:0007669"/>
    <property type="project" value="UniProtKB-KW"/>
</dbReference>
<dbReference type="SMART" id="SM00323">
    <property type="entry name" value="RasGAP"/>
    <property type="match status" value="1"/>
</dbReference>
<dbReference type="InterPro" id="IPR001936">
    <property type="entry name" value="RasGAP_dom"/>
</dbReference>
<dbReference type="Gene3D" id="1.10.506.10">
    <property type="entry name" value="GTPase Activation - p120gap, domain 1"/>
    <property type="match status" value="1"/>
</dbReference>
<reference evidence="5 6" key="1">
    <citation type="journal article" date="2012" name="Science">
        <title>The Paleozoic origin of enzymatic lignin decomposition reconstructed from 31 fungal genomes.</title>
        <authorList>
            <person name="Floudas D."/>
            <person name="Binder M."/>
            <person name="Riley R."/>
            <person name="Barry K."/>
            <person name="Blanchette R.A."/>
            <person name="Henrissat B."/>
            <person name="Martinez A.T."/>
            <person name="Otillar R."/>
            <person name="Spatafora J.W."/>
            <person name="Yadav J.S."/>
            <person name="Aerts A."/>
            <person name="Benoit I."/>
            <person name="Boyd A."/>
            <person name="Carlson A."/>
            <person name="Copeland A."/>
            <person name="Coutinho P.M."/>
            <person name="de Vries R.P."/>
            <person name="Ferreira P."/>
            <person name="Findley K."/>
            <person name="Foster B."/>
            <person name="Gaskell J."/>
            <person name="Glotzer D."/>
            <person name="Gorecki P."/>
            <person name="Heitman J."/>
            <person name="Hesse C."/>
            <person name="Hori C."/>
            <person name="Igarashi K."/>
            <person name="Jurgens J.A."/>
            <person name="Kallen N."/>
            <person name="Kersten P."/>
            <person name="Kohler A."/>
            <person name="Kuees U."/>
            <person name="Kumar T.K.A."/>
            <person name="Kuo A."/>
            <person name="LaButti K."/>
            <person name="Larrondo L.F."/>
            <person name="Lindquist E."/>
            <person name="Ling A."/>
            <person name="Lombard V."/>
            <person name="Lucas S."/>
            <person name="Lundell T."/>
            <person name="Martin R."/>
            <person name="McLaughlin D.J."/>
            <person name="Morgenstern I."/>
            <person name="Morin E."/>
            <person name="Murat C."/>
            <person name="Nagy L.G."/>
            <person name="Nolan M."/>
            <person name="Ohm R.A."/>
            <person name="Patyshakuliyeva A."/>
            <person name="Rokas A."/>
            <person name="Ruiz-Duenas F.J."/>
            <person name="Sabat G."/>
            <person name="Salamov A."/>
            <person name="Samejima M."/>
            <person name="Schmutz J."/>
            <person name="Slot J.C."/>
            <person name="St John F."/>
            <person name="Stenlid J."/>
            <person name="Sun H."/>
            <person name="Sun S."/>
            <person name="Syed K."/>
            <person name="Tsang A."/>
            <person name="Wiebenga A."/>
            <person name="Young D."/>
            <person name="Pisabarro A."/>
            <person name="Eastwood D.C."/>
            <person name="Martin F."/>
            <person name="Cullen D."/>
            <person name="Grigoriev I.V."/>
            <person name="Hibbett D.S."/>
        </authorList>
    </citation>
    <scope>NUCLEOTIDE SEQUENCE</scope>
    <source>
        <strain evidence="6">FP-58527</strain>
    </source>
</reference>
<dbReference type="Pfam" id="PF00168">
    <property type="entry name" value="C2"/>
    <property type="match status" value="1"/>
</dbReference>
<organism evidence="5 6">
    <name type="scientific">Fomitopsis schrenkii</name>
    <name type="common">Brown rot fungus</name>
    <dbReference type="NCBI Taxonomy" id="2126942"/>
    <lineage>
        <taxon>Eukaryota</taxon>
        <taxon>Fungi</taxon>
        <taxon>Dikarya</taxon>
        <taxon>Basidiomycota</taxon>
        <taxon>Agaricomycotina</taxon>
        <taxon>Agaricomycetes</taxon>
        <taxon>Polyporales</taxon>
        <taxon>Fomitopsis</taxon>
    </lineage>
</organism>
<dbReference type="PANTHER" id="PTHR10194">
    <property type="entry name" value="RAS GTPASE-ACTIVATING PROTEINS"/>
    <property type="match status" value="1"/>
</dbReference>
<dbReference type="SUPFAM" id="SSF49562">
    <property type="entry name" value="C2 domain (Calcium/lipid-binding domain, CaLB)"/>
    <property type="match status" value="1"/>
</dbReference>
<dbReference type="AlphaFoldDB" id="S8EGV3"/>
<accession>S8EGV3</accession>
<sequence length="780" mass="87512">MLYQSIYVYSLNHTDIRPIHHSLLDRKDCLGIYCVPGQMWCAVPSTDPVFLHFPDEETLNLWLALLRSYAVPEVYGRWLSPADGGLYRMWRQVELTCVQGRNLGTPRPLNPGGGGAASSDDPSSLVAGEPDGARGDADALDMDVYCEFFVDGCLCGRTTVKRGVGAPDWLERFVFSDLPPFEVLEVVVLREKRMSKPQVVGVVSIALMNFRRGEHIDGWFPVLSPNPGVNAQTGELRLKIRVDEEIILPFSEYSELLQTFTSKNSLDWLTDLESRLKLKNTIPHHIISIAIAKERLVDDIMELADREVDGTFRGNTVLTKTIELFMARYGGAFLEASVGGPIRRVCNDKIAIEVDPVRSGKGARSTEKNVEALVYWCQEFWSSIYEARHECPPEMRRLFEHIRRLVERRYGLHDEQNRDLPSQSVSAFCFLRFMVPAILHPHLFGLWPGLPDARVQRSLTLIAKVIQNLANLNSSVQKEDFMRGVKDFLTSSIPHMVDYIVIVSTPEPQSPSAPGSSPPFDKNDHQRIMHALRQRGQTAPVLYREATPVLPHVLDLPRHLAVVSALVVRYARARSYAPLTPLHSGVGDHFDEFCAKCLQVEERALLRVSQLASRPRRQPSQPSVSSPLAASIPLPPSPTSPMKIPGAWRERRISLPKSPRFPKKFGRPSTAPGTANSSPRTESESMPMSPMSDPERMLSHSALDDVDNIPPLERSTRPLRRPSVPFPKQLRSSSTDSALGRREDGQRLARASTRTQEASNDSTDDSTRKRKSILRGILRR</sequence>
<dbReference type="InterPro" id="IPR039360">
    <property type="entry name" value="Ras_GTPase"/>
</dbReference>
<name>S8EGV3_FOMSC</name>
<dbReference type="InterPro" id="IPR035892">
    <property type="entry name" value="C2_domain_sf"/>
</dbReference>
<evidence type="ECO:0000259" key="4">
    <source>
        <dbReference type="PROSITE" id="PS50018"/>
    </source>
</evidence>
<feature type="domain" description="Ras-GAP" evidence="4">
    <location>
        <begin position="296"/>
        <end position="471"/>
    </location>
</feature>